<protein>
    <submittedName>
        <fullName evidence="3">2-keto-4-pentenoate hydratase/2-oxohepta-3-ene-1,7-dioic acid hydratase (Catechol pathway)</fullName>
    </submittedName>
</protein>
<gene>
    <name evidence="3" type="ORF">SAMN05443144_11153</name>
</gene>
<keyword evidence="1" id="KW-0479">Metal-binding</keyword>
<evidence type="ECO:0000313" key="4">
    <source>
        <dbReference type="Proteomes" id="UP000184041"/>
    </source>
</evidence>
<dbReference type="EMBL" id="FQUS01000011">
    <property type="protein sequence ID" value="SHF64030.1"/>
    <property type="molecule type" value="Genomic_DNA"/>
</dbReference>
<name>A0A1M5DAV4_9BACT</name>
<dbReference type="PANTHER" id="PTHR11820">
    <property type="entry name" value="ACYLPYRUVASE"/>
    <property type="match status" value="1"/>
</dbReference>
<dbReference type="Gene3D" id="3.90.850.10">
    <property type="entry name" value="Fumarylacetoacetase-like, C-terminal domain"/>
    <property type="match status" value="1"/>
</dbReference>
<dbReference type="GO" id="GO:0046872">
    <property type="term" value="F:metal ion binding"/>
    <property type="evidence" value="ECO:0007669"/>
    <property type="project" value="UniProtKB-KW"/>
</dbReference>
<dbReference type="STRING" id="1194090.SAMN05443144_11153"/>
<dbReference type="GO" id="GO:0018773">
    <property type="term" value="F:acetylpyruvate hydrolase activity"/>
    <property type="evidence" value="ECO:0007669"/>
    <property type="project" value="TreeGrafter"/>
</dbReference>
<keyword evidence="4" id="KW-1185">Reference proteome</keyword>
<dbReference type="OrthoDB" id="9805307at2"/>
<evidence type="ECO:0000256" key="1">
    <source>
        <dbReference type="ARBA" id="ARBA00022723"/>
    </source>
</evidence>
<evidence type="ECO:0000313" key="3">
    <source>
        <dbReference type="EMBL" id="SHF64030.1"/>
    </source>
</evidence>
<feature type="domain" description="Fumarylacetoacetase-like C-terminal" evidence="2">
    <location>
        <begin position="18"/>
        <end position="207"/>
    </location>
</feature>
<sequence>MEEQKQLPGLPHLNIGSIFCIGRNYVAHARELDNDVPDQPMVFLKPASSITFEGPILLPPQSNEVHHEVELVVALQKGGKDIPGDEALSHVGGYGVGIDVTARDIQARAKQKGHPWSVAKGFDTFAPISTFVPGDRVPDPQDLGLSLTVNDRKRQQSNTRLMIFPVADLIRYLSTIFTLRPGDLIFTGTPEGVSPLRSGDHIEAALDPTLAHLTIEVA</sequence>
<organism evidence="3 4">
    <name type="scientific">Fodinibius roseus</name>
    <dbReference type="NCBI Taxonomy" id="1194090"/>
    <lineage>
        <taxon>Bacteria</taxon>
        <taxon>Pseudomonadati</taxon>
        <taxon>Balneolota</taxon>
        <taxon>Balneolia</taxon>
        <taxon>Balneolales</taxon>
        <taxon>Balneolaceae</taxon>
        <taxon>Fodinibius</taxon>
    </lineage>
</organism>
<dbReference type="SUPFAM" id="SSF56529">
    <property type="entry name" value="FAH"/>
    <property type="match status" value="1"/>
</dbReference>
<dbReference type="PANTHER" id="PTHR11820:SF7">
    <property type="entry name" value="ACYLPYRUVASE FAHD1, MITOCHONDRIAL"/>
    <property type="match status" value="1"/>
</dbReference>
<dbReference type="Proteomes" id="UP000184041">
    <property type="component" value="Unassembled WGS sequence"/>
</dbReference>
<dbReference type="InterPro" id="IPR011234">
    <property type="entry name" value="Fumarylacetoacetase-like_C"/>
</dbReference>
<dbReference type="Pfam" id="PF01557">
    <property type="entry name" value="FAA_hydrolase"/>
    <property type="match status" value="1"/>
</dbReference>
<dbReference type="InterPro" id="IPR036663">
    <property type="entry name" value="Fumarylacetoacetase_C_sf"/>
</dbReference>
<reference evidence="3 4" key="1">
    <citation type="submission" date="2016-11" db="EMBL/GenBank/DDBJ databases">
        <authorList>
            <person name="Jaros S."/>
            <person name="Januszkiewicz K."/>
            <person name="Wedrychowicz H."/>
        </authorList>
    </citation>
    <scope>NUCLEOTIDE SEQUENCE [LARGE SCALE GENOMIC DNA]</scope>
    <source>
        <strain evidence="3 4">DSM 21986</strain>
    </source>
</reference>
<accession>A0A1M5DAV4</accession>
<dbReference type="AlphaFoldDB" id="A0A1M5DAV4"/>
<proteinExistence type="predicted"/>
<dbReference type="RefSeq" id="WP_073064007.1">
    <property type="nucleotide sequence ID" value="NZ_FQUS01000011.1"/>
</dbReference>
<evidence type="ECO:0000259" key="2">
    <source>
        <dbReference type="Pfam" id="PF01557"/>
    </source>
</evidence>